<sequence length="353" mass="39007">MSQNILITGAAGFIGGTVLANFIGLTEGPIAGTNIFAAVRSEEQIKKLSKLSVNLIQLDLNDEQAVKEAILGNKIDIIVHTAGAVDPRPISNLVKGLGDRRKIKGQDTYFIHTSVATIFTEEGGWPAGEVKDTDDLFEKEKEIGGPNHVRLTNILLMDQAETLGVTAFNIPVPVVYGRGTGEGRKLSVNIPAFVRASMKHKIVYKFDKDGKPPGVHVSDLADLYRLLTEKILSKEPIPSGRKGYYFATVHQLSWWEVMDRIAQAMYARGLVNEPTVQIWPNEDMAAESCGFPRLYLRAIGTSSGEHVPVNAYKLGWQPKWTREKFMESIDDEVQDVLELDRVKASLFDDILSS</sequence>
<evidence type="ECO:0000313" key="2">
    <source>
        <dbReference type="Proteomes" id="UP000805649"/>
    </source>
</evidence>
<proteinExistence type="predicted"/>
<comment type="caution">
    <text evidence="1">The sequence shown here is derived from an EMBL/GenBank/DDBJ whole genome shotgun (WGS) entry which is preliminary data.</text>
</comment>
<organism evidence="1 2">
    <name type="scientific">Colletotrichum truncatum</name>
    <name type="common">Anthracnose fungus</name>
    <name type="synonym">Colletotrichum capsici</name>
    <dbReference type="NCBI Taxonomy" id="5467"/>
    <lineage>
        <taxon>Eukaryota</taxon>
        <taxon>Fungi</taxon>
        <taxon>Dikarya</taxon>
        <taxon>Ascomycota</taxon>
        <taxon>Pezizomycotina</taxon>
        <taxon>Sordariomycetes</taxon>
        <taxon>Hypocreomycetidae</taxon>
        <taxon>Glomerellales</taxon>
        <taxon>Glomerellaceae</taxon>
        <taxon>Colletotrichum</taxon>
        <taxon>Colletotrichum truncatum species complex</taxon>
    </lineage>
</organism>
<name>A0ACC3ZBQ7_COLTU</name>
<dbReference type="Proteomes" id="UP000805649">
    <property type="component" value="Unassembled WGS sequence"/>
</dbReference>
<gene>
    <name evidence="1" type="ORF">CTRU02_204310</name>
</gene>
<keyword evidence="2" id="KW-1185">Reference proteome</keyword>
<reference evidence="1 2" key="1">
    <citation type="journal article" date="2020" name="Phytopathology">
        <title>Genome Sequence Resources of Colletotrichum truncatum, C. plurivorum, C. musicola, and C. sojae: Four Species Pathogenic to Soybean (Glycine max).</title>
        <authorList>
            <person name="Rogerio F."/>
            <person name="Boufleur T.R."/>
            <person name="Ciampi-Guillardi M."/>
            <person name="Sukno S.A."/>
            <person name="Thon M.R."/>
            <person name="Massola Junior N.S."/>
            <person name="Baroncelli R."/>
        </authorList>
    </citation>
    <scope>NUCLEOTIDE SEQUENCE [LARGE SCALE GENOMIC DNA]</scope>
    <source>
        <strain evidence="1 2">CMES1059</strain>
    </source>
</reference>
<dbReference type="EMBL" id="VUJX02000002">
    <property type="protein sequence ID" value="KAL0941547.1"/>
    <property type="molecule type" value="Genomic_DNA"/>
</dbReference>
<protein>
    <submittedName>
        <fullName evidence="1">Nad dependent epimerase dehydratase family protein</fullName>
    </submittedName>
</protein>
<evidence type="ECO:0000313" key="1">
    <source>
        <dbReference type="EMBL" id="KAL0941547.1"/>
    </source>
</evidence>
<accession>A0ACC3ZBQ7</accession>